<feature type="region of interest" description="Disordered" evidence="6">
    <location>
        <begin position="686"/>
        <end position="712"/>
    </location>
</feature>
<feature type="region of interest" description="Disordered" evidence="6">
    <location>
        <begin position="425"/>
        <end position="446"/>
    </location>
</feature>
<keyword evidence="3 5" id="KW-0863">Zinc-finger</keyword>
<proteinExistence type="predicted"/>
<dbReference type="AlphaFoldDB" id="A0A2A2LHI1"/>
<gene>
    <name evidence="8" type="ORF">WR25_24890</name>
</gene>
<dbReference type="Proteomes" id="UP000218231">
    <property type="component" value="Unassembled WGS sequence"/>
</dbReference>
<accession>A0A2A2LHI1</accession>
<dbReference type="EMBL" id="LIAE01006746">
    <property type="protein sequence ID" value="PAV85706.1"/>
    <property type="molecule type" value="Genomic_DNA"/>
</dbReference>
<evidence type="ECO:0000256" key="4">
    <source>
        <dbReference type="ARBA" id="ARBA00022833"/>
    </source>
</evidence>
<keyword evidence="2" id="KW-0677">Repeat</keyword>
<evidence type="ECO:0000256" key="6">
    <source>
        <dbReference type="SAM" id="MobiDB-lite"/>
    </source>
</evidence>
<dbReference type="InterPro" id="IPR013087">
    <property type="entry name" value="Znf_C2H2_type"/>
</dbReference>
<dbReference type="GO" id="GO:0005634">
    <property type="term" value="C:nucleus"/>
    <property type="evidence" value="ECO:0007669"/>
    <property type="project" value="TreeGrafter"/>
</dbReference>
<dbReference type="STRING" id="2018661.A0A2A2LHI1"/>
<feature type="domain" description="C2H2-type" evidence="7">
    <location>
        <begin position="82"/>
        <end position="110"/>
    </location>
</feature>
<dbReference type="GO" id="GO:0010468">
    <property type="term" value="P:regulation of gene expression"/>
    <property type="evidence" value="ECO:0007669"/>
    <property type="project" value="TreeGrafter"/>
</dbReference>
<organism evidence="8 9">
    <name type="scientific">Diploscapter pachys</name>
    <dbReference type="NCBI Taxonomy" id="2018661"/>
    <lineage>
        <taxon>Eukaryota</taxon>
        <taxon>Metazoa</taxon>
        <taxon>Ecdysozoa</taxon>
        <taxon>Nematoda</taxon>
        <taxon>Chromadorea</taxon>
        <taxon>Rhabditida</taxon>
        <taxon>Rhabditina</taxon>
        <taxon>Rhabditomorpha</taxon>
        <taxon>Rhabditoidea</taxon>
        <taxon>Rhabditidae</taxon>
        <taxon>Diploscapter</taxon>
    </lineage>
</organism>
<protein>
    <recommendedName>
        <fullName evidence="7">C2H2-type domain-containing protein</fullName>
    </recommendedName>
</protein>
<feature type="compositionally biased region" description="Basic and acidic residues" evidence="6">
    <location>
        <begin position="880"/>
        <end position="890"/>
    </location>
</feature>
<reference evidence="8 9" key="1">
    <citation type="journal article" date="2017" name="Curr. Biol.">
        <title>Genome architecture and evolution of a unichromosomal asexual nematode.</title>
        <authorList>
            <person name="Fradin H."/>
            <person name="Zegar C."/>
            <person name="Gutwein M."/>
            <person name="Lucas J."/>
            <person name="Kovtun M."/>
            <person name="Corcoran D."/>
            <person name="Baugh L.R."/>
            <person name="Kiontke K."/>
            <person name="Gunsalus K."/>
            <person name="Fitch D.H."/>
            <person name="Piano F."/>
        </authorList>
    </citation>
    <scope>NUCLEOTIDE SEQUENCE [LARGE SCALE GENOMIC DNA]</scope>
    <source>
        <strain evidence="8">PF1309</strain>
    </source>
</reference>
<dbReference type="PANTHER" id="PTHR24403:SF67">
    <property type="entry name" value="FI01116P-RELATED"/>
    <property type="match status" value="1"/>
</dbReference>
<feature type="region of interest" description="Disordered" evidence="6">
    <location>
        <begin position="860"/>
        <end position="890"/>
    </location>
</feature>
<feature type="region of interest" description="Disordered" evidence="6">
    <location>
        <begin position="497"/>
        <end position="521"/>
    </location>
</feature>
<dbReference type="InterPro" id="IPR050688">
    <property type="entry name" value="Zinc_finger/UBP_domain"/>
</dbReference>
<dbReference type="PROSITE" id="PS00028">
    <property type="entry name" value="ZINC_FINGER_C2H2_1"/>
    <property type="match status" value="1"/>
</dbReference>
<dbReference type="Gene3D" id="3.30.160.60">
    <property type="entry name" value="Classic Zinc Finger"/>
    <property type="match status" value="2"/>
</dbReference>
<keyword evidence="1" id="KW-0479">Metal-binding</keyword>
<name>A0A2A2LHI1_9BILA</name>
<keyword evidence="9" id="KW-1185">Reference proteome</keyword>
<feature type="compositionally biased region" description="Polar residues" evidence="6">
    <location>
        <begin position="696"/>
        <end position="711"/>
    </location>
</feature>
<evidence type="ECO:0000259" key="7">
    <source>
        <dbReference type="PROSITE" id="PS50157"/>
    </source>
</evidence>
<dbReference type="PANTHER" id="PTHR24403">
    <property type="entry name" value="ZINC FINGER PROTEIN"/>
    <property type="match status" value="1"/>
</dbReference>
<evidence type="ECO:0000313" key="8">
    <source>
        <dbReference type="EMBL" id="PAV85706.1"/>
    </source>
</evidence>
<sequence length="890" mass="102347">MRQCQVGRAYKIENESRIEESIDQVVASAANIIRPCEVESDSDDSIEILPSTSTASKDFDPSTATYDYSDIELHQLPLPSSYTCPQCRKEEESTEELEEHIMKVHLSYKAWRCTLCMASRYSKEQLERHYDAQHNLKSPEMLYTIDLEKSRQLRTMMITALVNAGRKEMSHRIELQCHNRHPQPQYELDTESRESPANEGPIQMTCSLCKAKIPSSFNAKRHNNKIIDHASFHMFMLFNKSRYRCLHCKKYSGYKKCGLLLHTTQMHKGKNANFEDLTLKWDSTLIREVSQLCFEDENFVLQCLATSFKAEVILNQAETEDGIEIEYDQEDFEFHGDDQNYTSSPGPEFEDAGELEDPFYEEEEAFKFRKTMVNDFEKDDKNLEETPVDPTSSKDEKLVEVKVEKIDDIEPKSRIVQSLESVPAAEIPKKRSKHEVSQEMGNTEPPFKQAKTMADIKAEENEPASHIDHAIVEIQMNGLPISELIGDIDEVAHEFIEEVPSPARSNSESSYRPDSRDTQYTGSSIEVLPTSSHAAENAAADDNRQTFLLNNVNFNYENLPLPNKFNCPKCGIVERSTEELEAHICSIHLEFRPWTCSHCKSTRFTKEQIQKHVISQHSDRSTSVTYICNTWKSQELRRLMETALVTAGRKDIRRRTEERGATVRQVTPIISIAPQSAKFVPVKVVKSTPNPKPQKKNTSNVTQKTPRTQNRMVGHRSMRYAPKCTLCNRWLPRYNNKNNANAMILDHVAVHMSKLFGQERFHCQLCNFSVTNLSSFQTHSKVVHKNRAGYDDHALQWNSNLLKSISNVCFSDENLVLDVIHELFPERIIFDQAAESLVENFEENLEEREEPIPNFAIEVTNPDDEIEDIEETEEANMNNEEEKKPFEETA</sequence>
<evidence type="ECO:0000313" key="9">
    <source>
        <dbReference type="Proteomes" id="UP000218231"/>
    </source>
</evidence>
<evidence type="ECO:0000256" key="5">
    <source>
        <dbReference type="PROSITE-ProRule" id="PRU00042"/>
    </source>
</evidence>
<feature type="domain" description="C2H2-type" evidence="7">
    <location>
        <begin position="565"/>
        <end position="593"/>
    </location>
</feature>
<dbReference type="SMART" id="SM00355">
    <property type="entry name" value="ZnF_C2H2"/>
    <property type="match status" value="7"/>
</dbReference>
<feature type="compositionally biased region" description="Acidic residues" evidence="6">
    <location>
        <begin position="861"/>
        <end position="874"/>
    </location>
</feature>
<evidence type="ECO:0000256" key="3">
    <source>
        <dbReference type="ARBA" id="ARBA00022771"/>
    </source>
</evidence>
<dbReference type="GO" id="GO:0008270">
    <property type="term" value="F:zinc ion binding"/>
    <property type="evidence" value="ECO:0007669"/>
    <property type="project" value="UniProtKB-KW"/>
</dbReference>
<dbReference type="PROSITE" id="PS50157">
    <property type="entry name" value="ZINC_FINGER_C2H2_2"/>
    <property type="match status" value="2"/>
</dbReference>
<evidence type="ECO:0000256" key="2">
    <source>
        <dbReference type="ARBA" id="ARBA00022737"/>
    </source>
</evidence>
<keyword evidence="4" id="KW-0862">Zinc</keyword>
<evidence type="ECO:0000256" key="1">
    <source>
        <dbReference type="ARBA" id="ARBA00022723"/>
    </source>
</evidence>
<comment type="caution">
    <text evidence="8">The sequence shown here is derived from an EMBL/GenBank/DDBJ whole genome shotgun (WGS) entry which is preliminary data.</text>
</comment>